<proteinExistence type="predicted"/>
<evidence type="ECO:0000313" key="1">
    <source>
        <dbReference type="EMBL" id="GAG92451.1"/>
    </source>
</evidence>
<name>X1D7P3_9ZZZZ</name>
<sequence>MNKEKINGKDLLLLLLYVPGNTGREYEPIRGRTRLTKMIFIFEKEIYKKFEFDKLLPKDVLLEFQPYKYGPFAKELYFNIEFFQNIDFVNVRYIEYESTDEAKTESEEFVYWEEDIIIDEDTTDMVQIEEFYLTNTGKEYVKGKIIPILSEDQLEALEKFKSTLNGISLQKILKYVYNKYPRYSADSEIK</sequence>
<evidence type="ECO:0008006" key="2">
    <source>
        <dbReference type="Google" id="ProtNLM"/>
    </source>
</evidence>
<gene>
    <name evidence="1" type="ORF">S01H4_40578</name>
</gene>
<accession>X1D7P3</accession>
<dbReference type="EMBL" id="BART01022114">
    <property type="protein sequence ID" value="GAG92451.1"/>
    <property type="molecule type" value="Genomic_DNA"/>
</dbReference>
<protein>
    <recommendedName>
        <fullName evidence="2">Antitoxin SocA-like Panacea domain-containing protein</fullName>
    </recommendedName>
</protein>
<dbReference type="AlphaFoldDB" id="X1D7P3"/>
<feature type="non-terminal residue" evidence="1">
    <location>
        <position position="190"/>
    </location>
</feature>
<organism evidence="1">
    <name type="scientific">marine sediment metagenome</name>
    <dbReference type="NCBI Taxonomy" id="412755"/>
    <lineage>
        <taxon>unclassified sequences</taxon>
        <taxon>metagenomes</taxon>
        <taxon>ecological metagenomes</taxon>
    </lineage>
</organism>
<comment type="caution">
    <text evidence="1">The sequence shown here is derived from an EMBL/GenBank/DDBJ whole genome shotgun (WGS) entry which is preliminary data.</text>
</comment>
<reference evidence="1" key="1">
    <citation type="journal article" date="2014" name="Front. Microbiol.">
        <title>High frequency of phylogenetically diverse reductive dehalogenase-homologous genes in deep subseafloor sedimentary metagenomes.</title>
        <authorList>
            <person name="Kawai M."/>
            <person name="Futagami T."/>
            <person name="Toyoda A."/>
            <person name="Takaki Y."/>
            <person name="Nishi S."/>
            <person name="Hori S."/>
            <person name="Arai W."/>
            <person name="Tsubouchi T."/>
            <person name="Morono Y."/>
            <person name="Uchiyama I."/>
            <person name="Ito T."/>
            <person name="Fujiyama A."/>
            <person name="Inagaki F."/>
            <person name="Takami H."/>
        </authorList>
    </citation>
    <scope>NUCLEOTIDE SEQUENCE</scope>
    <source>
        <strain evidence="1">Expedition CK06-06</strain>
    </source>
</reference>